<feature type="domain" description="PNPLA" evidence="4">
    <location>
        <begin position="6"/>
        <end position="175"/>
    </location>
</feature>
<keyword evidence="1" id="KW-0378">Hydrolase</keyword>
<dbReference type="Pfam" id="PF01734">
    <property type="entry name" value="Patatin"/>
    <property type="match status" value="1"/>
</dbReference>
<keyword evidence="2" id="KW-0442">Lipid degradation</keyword>
<dbReference type="InterPro" id="IPR050301">
    <property type="entry name" value="NTE"/>
</dbReference>
<keyword evidence="3" id="KW-0443">Lipid metabolism</keyword>
<dbReference type="PANTHER" id="PTHR14226">
    <property type="entry name" value="NEUROPATHY TARGET ESTERASE/SWISS CHEESE D.MELANOGASTER"/>
    <property type="match status" value="1"/>
</dbReference>
<dbReference type="InterPro" id="IPR016035">
    <property type="entry name" value="Acyl_Trfase/lysoPLipase"/>
</dbReference>
<dbReference type="InterPro" id="IPR002641">
    <property type="entry name" value="PNPLA_dom"/>
</dbReference>
<dbReference type="Gene3D" id="3.40.1090.10">
    <property type="entry name" value="Cytosolic phospholipase A2 catalytic domain"/>
    <property type="match status" value="2"/>
</dbReference>
<name>A0A644X4X2_9ZZZZ</name>
<evidence type="ECO:0000256" key="2">
    <source>
        <dbReference type="ARBA" id="ARBA00022963"/>
    </source>
</evidence>
<evidence type="ECO:0000256" key="3">
    <source>
        <dbReference type="ARBA" id="ARBA00023098"/>
    </source>
</evidence>
<accession>A0A644X4X2</accession>
<dbReference type="InterPro" id="IPR037483">
    <property type="entry name" value="YjjU-like"/>
</dbReference>
<proteinExistence type="predicted"/>
<dbReference type="GO" id="GO:0016787">
    <property type="term" value="F:hydrolase activity"/>
    <property type="evidence" value="ECO:0007669"/>
    <property type="project" value="UniProtKB-KW"/>
</dbReference>
<gene>
    <name evidence="5" type="ORF">SDC9_57427</name>
</gene>
<reference evidence="5" key="1">
    <citation type="submission" date="2019-08" db="EMBL/GenBank/DDBJ databases">
        <authorList>
            <person name="Kucharzyk K."/>
            <person name="Murdoch R.W."/>
            <person name="Higgins S."/>
            <person name="Loffler F."/>
        </authorList>
    </citation>
    <scope>NUCLEOTIDE SEQUENCE</scope>
</reference>
<evidence type="ECO:0000256" key="1">
    <source>
        <dbReference type="ARBA" id="ARBA00022801"/>
    </source>
</evidence>
<sequence length="285" mass="32253">MSKKGLIVEGGGMKCAYSAGVLDRFLDDGVSFDECIGVSAGSGNLASYLADQRERNLHFYTIYQNHPEYLGMKNYLKHGSYFNLQYIYGTITNSTGIDPVDYDALQANPAEYFLTATNAKTGEAEYLSREDMARDDFRAIMASCAIPVVCKPVELNDKLYFDGGVADSIPVQKALDDGCEKLVVILENPRCFVRRPQRYKPFYHVLLRKYPNVVKKIDDRHLRYHEVIAQIKELEMKGKAFVFAPSQEGKVKTTTKDSGEILEQYDLGIADYDARRDELRTFLRG</sequence>
<dbReference type="PROSITE" id="PS51635">
    <property type="entry name" value="PNPLA"/>
    <property type="match status" value="1"/>
</dbReference>
<dbReference type="SUPFAM" id="SSF52151">
    <property type="entry name" value="FabD/lysophospholipase-like"/>
    <property type="match status" value="1"/>
</dbReference>
<dbReference type="Pfam" id="PF19890">
    <property type="entry name" value="DUF6363"/>
    <property type="match status" value="1"/>
</dbReference>
<dbReference type="InterPro" id="IPR045943">
    <property type="entry name" value="DUF6363"/>
</dbReference>
<dbReference type="EMBL" id="VSSQ01001782">
    <property type="protein sequence ID" value="MPM11089.1"/>
    <property type="molecule type" value="Genomic_DNA"/>
</dbReference>
<dbReference type="GO" id="GO:0016042">
    <property type="term" value="P:lipid catabolic process"/>
    <property type="evidence" value="ECO:0007669"/>
    <property type="project" value="UniProtKB-KW"/>
</dbReference>
<evidence type="ECO:0000259" key="4">
    <source>
        <dbReference type="PROSITE" id="PS51635"/>
    </source>
</evidence>
<dbReference type="AlphaFoldDB" id="A0A644X4X2"/>
<organism evidence="5">
    <name type="scientific">bioreactor metagenome</name>
    <dbReference type="NCBI Taxonomy" id="1076179"/>
    <lineage>
        <taxon>unclassified sequences</taxon>
        <taxon>metagenomes</taxon>
        <taxon>ecological metagenomes</taxon>
    </lineage>
</organism>
<evidence type="ECO:0000313" key="5">
    <source>
        <dbReference type="EMBL" id="MPM11089.1"/>
    </source>
</evidence>
<dbReference type="PANTHER" id="PTHR14226:SF25">
    <property type="entry name" value="PHOSPHOESTERASE"/>
    <property type="match status" value="1"/>
</dbReference>
<comment type="caution">
    <text evidence="5">The sequence shown here is derived from an EMBL/GenBank/DDBJ whole genome shotgun (WGS) entry which is preliminary data.</text>
</comment>
<dbReference type="CDD" id="cd07208">
    <property type="entry name" value="Pat_hypo_Ecoli_yjju_like"/>
    <property type="match status" value="1"/>
</dbReference>
<protein>
    <recommendedName>
        <fullName evidence="4">PNPLA domain-containing protein</fullName>
    </recommendedName>
</protein>